<dbReference type="EMBL" id="MGEJ01000014">
    <property type="protein sequence ID" value="OGL80110.1"/>
    <property type="molecule type" value="Genomic_DNA"/>
</dbReference>
<comment type="caution">
    <text evidence="1">The sequence shown here is derived from an EMBL/GenBank/DDBJ whole genome shotgun (WGS) entry which is preliminary data.</text>
</comment>
<reference evidence="1 2" key="1">
    <citation type="journal article" date="2016" name="Nat. Commun.">
        <title>Thousands of microbial genomes shed light on interconnected biogeochemical processes in an aquifer system.</title>
        <authorList>
            <person name="Anantharaman K."/>
            <person name="Brown C.T."/>
            <person name="Hug L.A."/>
            <person name="Sharon I."/>
            <person name="Castelle C.J."/>
            <person name="Probst A.J."/>
            <person name="Thomas B.C."/>
            <person name="Singh A."/>
            <person name="Wilkins M.J."/>
            <person name="Karaoz U."/>
            <person name="Brodie E.L."/>
            <person name="Williams K.H."/>
            <person name="Hubbard S.S."/>
            <person name="Banfield J.F."/>
        </authorList>
    </citation>
    <scope>NUCLEOTIDE SEQUENCE [LARGE SCALE GENOMIC DNA]</scope>
</reference>
<dbReference type="STRING" id="1802401.A3B21_01910"/>
<protein>
    <submittedName>
        <fullName evidence="1">Uncharacterized protein</fullName>
    </submittedName>
</protein>
<dbReference type="Proteomes" id="UP000176897">
    <property type="component" value="Unassembled WGS sequence"/>
</dbReference>
<evidence type="ECO:0000313" key="2">
    <source>
        <dbReference type="Proteomes" id="UP000176897"/>
    </source>
</evidence>
<proteinExistence type="predicted"/>
<evidence type="ECO:0000313" key="1">
    <source>
        <dbReference type="EMBL" id="OGL80110.1"/>
    </source>
</evidence>
<dbReference type="AlphaFoldDB" id="A0A1F7UP84"/>
<organism evidence="1 2">
    <name type="scientific">Candidatus Uhrbacteria bacterium RIFCSPLOWO2_01_FULL_47_24</name>
    <dbReference type="NCBI Taxonomy" id="1802401"/>
    <lineage>
        <taxon>Bacteria</taxon>
        <taxon>Candidatus Uhriibacteriota</taxon>
    </lineage>
</organism>
<name>A0A1F7UP84_9BACT</name>
<sequence>MSANINGEPTNAEILEAMNEFATKVDQQFVKINATLTTIPTQDDMDKKLFNTKGDIILTVRKEDVKLRTLVEILREKKVLTDPDIKRILSLEPFPQLFL</sequence>
<gene>
    <name evidence="1" type="ORF">A3B21_01910</name>
</gene>
<accession>A0A1F7UP84</accession>